<accession>A0A8D0MRD8</accession>
<feature type="region of interest" description="Disordered" evidence="1">
    <location>
        <begin position="111"/>
        <end position="156"/>
    </location>
</feature>
<dbReference type="PANTHER" id="PTHR47226">
    <property type="entry name" value="C2 CALCIUM-DEPENDENT DOMAIN-CONTAINING PROTEIN 4A"/>
    <property type="match status" value="1"/>
</dbReference>
<sequence length="342" mass="36544">NEILQYICNSSTGGATAVAPATCANVLTPDHIPEFCIPPRLAPCPTLAVTRHTWCDQAGRDDGLGRTDWDPRSQAALSLPHLPRTRTAYGFCALLESPHTRRRESLFLGGSGTAELLPEPRPRARTYGGGGGAGGDTFLPTRPGAPAAPPAAPGGLRSLPDALGLLRRALRVRRSRGLARARSVSSEDADEDEDDERRVSSRSQPQPPAAGPPPRPAGLQPERLEAEGTVALDHAGGTLRLAAEYSRISGRLRVRLLPPHPVGCRVSFVLLQPPGQTRTLRGSVVRRSHRAVLEQDLCLDGLSEDEVRRLAVRIKAENPGRGLERGGLLGQGELLLGPLLFL</sequence>
<dbReference type="PANTHER" id="PTHR47226:SF5">
    <property type="entry name" value="C2 DOMAIN-CONTAINING PROTEIN"/>
    <property type="match status" value="1"/>
</dbReference>
<protein>
    <recommendedName>
        <fullName evidence="4">C2 calcium dependent domain containing 4A</fullName>
    </recommendedName>
</protein>
<evidence type="ECO:0000313" key="3">
    <source>
        <dbReference type="Proteomes" id="UP000694726"/>
    </source>
</evidence>
<reference evidence="2" key="1">
    <citation type="submission" date="2025-08" db="UniProtKB">
        <authorList>
            <consortium name="Ensembl"/>
        </authorList>
    </citation>
    <scope>IDENTIFICATION</scope>
</reference>
<dbReference type="AlphaFoldDB" id="A0A8D0MRD8"/>
<evidence type="ECO:0008006" key="4">
    <source>
        <dbReference type="Google" id="ProtNLM"/>
    </source>
</evidence>
<organism evidence="2 3">
    <name type="scientific">Sus scrofa</name>
    <name type="common">Pig</name>
    <dbReference type="NCBI Taxonomy" id="9823"/>
    <lineage>
        <taxon>Eukaryota</taxon>
        <taxon>Metazoa</taxon>
        <taxon>Chordata</taxon>
        <taxon>Craniata</taxon>
        <taxon>Vertebrata</taxon>
        <taxon>Euteleostomi</taxon>
        <taxon>Mammalia</taxon>
        <taxon>Eutheria</taxon>
        <taxon>Laurasiatheria</taxon>
        <taxon>Artiodactyla</taxon>
        <taxon>Suina</taxon>
        <taxon>Suidae</taxon>
        <taxon>Sus</taxon>
    </lineage>
</organism>
<evidence type="ECO:0000313" key="2">
    <source>
        <dbReference type="Ensembl" id="ENSSSCP00015007375.1"/>
    </source>
</evidence>
<dbReference type="Ensembl" id="ENSSSCT00015018730.1">
    <property type="protein sequence ID" value="ENSSSCP00015007375.1"/>
    <property type="gene ID" value="ENSSSCG00015014113.1"/>
</dbReference>
<dbReference type="InterPro" id="IPR039208">
    <property type="entry name" value="C2_Ca-dependent_4"/>
</dbReference>
<proteinExistence type="predicted"/>
<feature type="region of interest" description="Disordered" evidence="1">
    <location>
        <begin position="176"/>
        <end position="220"/>
    </location>
</feature>
<dbReference type="Proteomes" id="UP000694726">
    <property type="component" value="Unplaced"/>
</dbReference>
<evidence type="ECO:0000256" key="1">
    <source>
        <dbReference type="SAM" id="MobiDB-lite"/>
    </source>
</evidence>
<feature type="compositionally biased region" description="Pro residues" evidence="1">
    <location>
        <begin position="205"/>
        <end position="216"/>
    </location>
</feature>
<name>A0A8D0MRD8_PIG</name>